<gene>
    <name evidence="2" type="ORF">D515_00921</name>
</gene>
<evidence type="ECO:0000256" key="1">
    <source>
        <dbReference type="SAM" id="MobiDB-lite"/>
    </source>
</evidence>
<comment type="caution">
    <text evidence="2">The sequence shown here is derived from an EMBL/GenBank/DDBJ whole genome shotgun (WGS) entry which is preliminary data.</text>
</comment>
<protein>
    <submittedName>
        <fullName evidence="2">Uncharacterized protein</fullName>
    </submittedName>
</protein>
<proteinExistence type="predicted"/>
<feature type="region of interest" description="Disordered" evidence="1">
    <location>
        <begin position="1"/>
        <end position="25"/>
    </location>
</feature>
<accession>R1GUC3</accession>
<evidence type="ECO:0000313" key="2">
    <source>
        <dbReference type="EMBL" id="EOD79788.1"/>
    </source>
</evidence>
<dbReference type="Proteomes" id="UP000011223">
    <property type="component" value="Unassembled WGS sequence"/>
</dbReference>
<dbReference type="EMBL" id="ANFM02000016">
    <property type="protein sequence ID" value="EOD79788.1"/>
    <property type="molecule type" value="Genomic_DNA"/>
</dbReference>
<organism evidence="2 3">
    <name type="scientific">Grimontia indica</name>
    <dbReference type="NCBI Taxonomy" id="1056512"/>
    <lineage>
        <taxon>Bacteria</taxon>
        <taxon>Pseudomonadati</taxon>
        <taxon>Pseudomonadota</taxon>
        <taxon>Gammaproteobacteria</taxon>
        <taxon>Vibrionales</taxon>
        <taxon>Vibrionaceae</taxon>
        <taxon>Grimontia</taxon>
    </lineage>
</organism>
<keyword evidence="3" id="KW-1185">Reference proteome</keyword>
<evidence type="ECO:0000313" key="3">
    <source>
        <dbReference type="Proteomes" id="UP000011223"/>
    </source>
</evidence>
<dbReference type="AlphaFoldDB" id="R1GUC3"/>
<reference evidence="2 3" key="1">
    <citation type="journal article" date="2014" name="PLoS ONE">
        <title>Grimontia indica AK16(T), sp. nov., Isolated from a Seawater Sample Reports the Presence of Pathogenic Genes Similar to Vibrio Genus.</title>
        <authorList>
            <person name="Singh A."/>
            <person name="Vaidya B."/>
            <person name="Khatri I."/>
            <person name="Srinivas T.N."/>
            <person name="Subramanian S."/>
            <person name="Korpole S."/>
            <person name="Pinnaka A.K."/>
        </authorList>
    </citation>
    <scope>NUCLEOTIDE SEQUENCE [LARGE SCALE GENOMIC DNA]</scope>
    <source>
        <strain evidence="2 3">AK16</strain>
    </source>
</reference>
<name>R1GUC3_9GAMM</name>
<sequence>MAKSVDRQSIGQTRLKRRNGESNGWFRNKNASLLTRVFFA</sequence>